<dbReference type="RefSeq" id="WP_149403110.1">
    <property type="nucleotide sequence ID" value="NZ_BIXY01000063.1"/>
</dbReference>
<comment type="caution">
    <text evidence="2">The sequence shown here is derived from an EMBL/GenBank/DDBJ whole genome shotgun (WGS) entry which is preliminary data.</text>
</comment>
<dbReference type="OrthoDB" id="165080at2"/>
<dbReference type="Proteomes" id="UP000322530">
    <property type="component" value="Unassembled WGS sequence"/>
</dbReference>
<reference evidence="2 3" key="1">
    <citation type="submission" date="2019-01" db="EMBL/GenBank/DDBJ databases">
        <title>Draft genome sequence of Dictyobacter sp. Uno17.</title>
        <authorList>
            <person name="Wang C.M."/>
            <person name="Zheng Y."/>
            <person name="Sakai Y."/>
            <person name="Abe K."/>
            <person name="Yokota A."/>
            <person name="Yabe S."/>
        </authorList>
    </citation>
    <scope>NUCLEOTIDE SEQUENCE [LARGE SCALE GENOMIC DNA]</scope>
    <source>
        <strain evidence="2 3">Uno17</strain>
    </source>
</reference>
<dbReference type="EMBL" id="BIXY01000063">
    <property type="protein sequence ID" value="GCF10217.1"/>
    <property type="molecule type" value="Genomic_DNA"/>
</dbReference>
<name>A0A5A5TFT5_9CHLR</name>
<evidence type="ECO:0000259" key="1">
    <source>
        <dbReference type="PROSITE" id="PS50104"/>
    </source>
</evidence>
<dbReference type="GO" id="GO:0007165">
    <property type="term" value="P:signal transduction"/>
    <property type="evidence" value="ECO:0007669"/>
    <property type="project" value="InterPro"/>
</dbReference>
<dbReference type="Gene3D" id="3.40.50.10140">
    <property type="entry name" value="Toll/interleukin-1 receptor homology (TIR) domain"/>
    <property type="match status" value="1"/>
</dbReference>
<dbReference type="Pfam" id="PF13676">
    <property type="entry name" value="TIR_2"/>
    <property type="match status" value="1"/>
</dbReference>
<accession>A0A5A5TFT5</accession>
<dbReference type="PROSITE" id="PS50104">
    <property type="entry name" value="TIR"/>
    <property type="match status" value="1"/>
</dbReference>
<gene>
    <name evidence="2" type="ORF">KDI_37810</name>
</gene>
<dbReference type="SMART" id="SM00255">
    <property type="entry name" value="TIR"/>
    <property type="match status" value="1"/>
</dbReference>
<dbReference type="AlphaFoldDB" id="A0A5A5TFT5"/>
<evidence type="ECO:0000313" key="3">
    <source>
        <dbReference type="Proteomes" id="UP000322530"/>
    </source>
</evidence>
<evidence type="ECO:0000313" key="2">
    <source>
        <dbReference type="EMBL" id="GCF10217.1"/>
    </source>
</evidence>
<dbReference type="SUPFAM" id="SSF52200">
    <property type="entry name" value="Toll/Interleukin receptor TIR domain"/>
    <property type="match status" value="1"/>
</dbReference>
<sequence length="164" mass="19015">MLTELEASGFVNIFIAYAHQDAKLEHILFKHLNPMIRQKLICPWDDRQIMAGKVQQEELIKNFNEADIILCLISPDFIGSDYHNWIETQSALDKQASGEVKVIPILLKSVQWEDTIFGSLTVIPRNKKPIAEDRFRDRAFTEVAREIKRVVEEVRHGHPFVHIL</sequence>
<dbReference type="InterPro" id="IPR000157">
    <property type="entry name" value="TIR_dom"/>
</dbReference>
<dbReference type="InterPro" id="IPR035897">
    <property type="entry name" value="Toll_tir_struct_dom_sf"/>
</dbReference>
<proteinExistence type="predicted"/>
<keyword evidence="3" id="KW-1185">Reference proteome</keyword>
<feature type="domain" description="TIR" evidence="1">
    <location>
        <begin position="9"/>
        <end position="151"/>
    </location>
</feature>
<organism evidence="2 3">
    <name type="scientific">Dictyobacter arantiisoli</name>
    <dbReference type="NCBI Taxonomy" id="2014874"/>
    <lineage>
        <taxon>Bacteria</taxon>
        <taxon>Bacillati</taxon>
        <taxon>Chloroflexota</taxon>
        <taxon>Ktedonobacteria</taxon>
        <taxon>Ktedonobacterales</taxon>
        <taxon>Dictyobacteraceae</taxon>
        <taxon>Dictyobacter</taxon>
    </lineage>
</organism>
<protein>
    <recommendedName>
        <fullName evidence="1">TIR domain-containing protein</fullName>
    </recommendedName>
</protein>